<dbReference type="AlphaFoldDB" id="A0A8J4PML4"/>
<sequence>MKNTFKSQESNKYLQESWQESNNDKKKIVIHVDEKSYKANIINPNFSVLSELQKSYNTLKQQQVASPSSSTASPKPSPKPNTPAWA</sequence>
<proteinExistence type="predicted"/>
<dbReference type="OrthoDB" id="10546618at2759"/>
<dbReference type="Proteomes" id="UP000695562">
    <property type="component" value="Unassembled WGS sequence"/>
</dbReference>
<feature type="compositionally biased region" description="Low complexity" evidence="1">
    <location>
        <begin position="65"/>
        <end position="74"/>
    </location>
</feature>
<keyword evidence="3" id="KW-1185">Reference proteome</keyword>
<feature type="region of interest" description="Disordered" evidence="1">
    <location>
        <begin position="60"/>
        <end position="86"/>
    </location>
</feature>
<reference evidence="2" key="1">
    <citation type="submission" date="2020-01" db="EMBL/GenBank/DDBJ databases">
        <title>Development of genomics and gene disruption for Polysphondylium violaceum indicates a role for the polyketide synthase stlB in stalk morphogenesis.</title>
        <authorList>
            <person name="Narita B."/>
            <person name="Kawabe Y."/>
            <person name="Kin K."/>
            <person name="Saito T."/>
            <person name="Gibbs R."/>
            <person name="Kuspa A."/>
            <person name="Muzny D."/>
            <person name="Queller D."/>
            <person name="Richards S."/>
            <person name="Strassman J."/>
            <person name="Sucgang R."/>
            <person name="Worley K."/>
            <person name="Schaap P."/>
        </authorList>
    </citation>
    <scope>NUCLEOTIDE SEQUENCE</scope>
    <source>
        <strain evidence="2">QSvi11</strain>
    </source>
</reference>
<dbReference type="EMBL" id="AJWJ01000570">
    <property type="protein sequence ID" value="KAF2069933.1"/>
    <property type="molecule type" value="Genomic_DNA"/>
</dbReference>
<comment type="caution">
    <text evidence="2">The sequence shown here is derived from an EMBL/GenBank/DDBJ whole genome shotgun (WGS) entry which is preliminary data.</text>
</comment>
<organism evidence="2 3">
    <name type="scientific">Polysphondylium violaceum</name>
    <dbReference type="NCBI Taxonomy" id="133409"/>
    <lineage>
        <taxon>Eukaryota</taxon>
        <taxon>Amoebozoa</taxon>
        <taxon>Evosea</taxon>
        <taxon>Eumycetozoa</taxon>
        <taxon>Dictyostelia</taxon>
        <taxon>Dictyosteliales</taxon>
        <taxon>Dictyosteliaceae</taxon>
        <taxon>Polysphondylium</taxon>
    </lineage>
</organism>
<feature type="region of interest" description="Disordered" evidence="1">
    <location>
        <begin position="1"/>
        <end position="24"/>
    </location>
</feature>
<evidence type="ECO:0000313" key="2">
    <source>
        <dbReference type="EMBL" id="KAF2069933.1"/>
    </source>
</evidence>
<feature type="compositionally biased region" description="Polar residues" evidence="1">
    <location>
        <begin position="1"/>
        <end position="21"/>
    </location>
</feature>
<name>A0A8J4PML4_9MYCE</name>
<accession>A0A8J4PML4</accession>
<feature type="compositionally biased region" description="Pro residues" evidence="1">
    <location>
        <begin position="75"/>
        <end position="86"/>
    </location>
</feature>
<evidence type="ECO:0000256" key="1">
    <source>
        <dbReference type="SAM" id="MobiDB-lite"/>
    </source>
</evidence>
<gene>
    <name evidence="2" type="ORF">CYY_008742</name>
</gene>
<evidence type="ECO:0000313" key="3">
    <source>
        <dbReference type="Proteomes" id="UP000695562"/>
    </source>
</evidence>
<protein>
    <submittedName>
        <fullName evidence="2">Uncharacterized protein</fullName>
    </submittedName>
</protein>